<protein>
    <submittedName>
        <fullName evidence="1">Uncharacterized protein</fullName>
    </submittedName>
</protein>
<organism evidence="1 2">
    <name type="scientific">Durusdinium trenchii</name>
    <dbReference type="NCBI Taxonomy" id="1381693"/>
    <lineage>
        <taxon>Eukaryota</taxon>
        <taxon>Sar</taxon>
        <taxon>Alveolata</taxon>
        <taxon>Dinophyceae</taxon>
        <taxon>Suessiales</taxon>
        <taxon>Symbiodiniaceae</taxon>
        <taxon>Durusdinium</taxon>
    </lineage>
</organism>
<dbReference type="Gene3D" id="1.20.1520.10">
    <property type="entry name" value="ADP-ribosylation factor-like 2-binding protein, domain"/>
    <property type="match status" value="1"/>
</dbReference>
<gene>
    <name evidence="1" type="ORF">CCMP2556_LOCUS20584</name>
</gene>
<evidence type="ECO:0000313" key="2">
    <source>
        <dbReference type="Proteomes" id="UP001642484"/>
    </source>
</evidence>
<proteinExistence type="predicted"/>
<dbReference type="EMBL" id="CAXAMN010012113">
    <property type="protein sequence ID" value="CAK9037215.1"/>
    <property type="molecule type" value="Genomic_DNA"/>
</dbReference>
<dbReference type="InterPro" id="IPR042541">
    <property type="entry name" value="BART_sf"/>
</dbReference>
<keyword evidence="2" id="KW-1185">Reference proteome</keyword>
<dbReference type="InterPro" id="IPR023379">
    <property type="entry name" value="BART_dom"/>
</dbReference>
<name>A0ABP0LDJ5_9DINO</name>
<comment type="caution">
    <text evidence="1">The sequence shown here is derived from an EMBL/GenBank/DDBJ whole genome shotgun (WGS) entry which is preliminary data.</text>
</comment>
<accession>A0ABP0LDJ5</accession>
<sequence length="151" mass="17917">MELDLHAHSHPPGPSNDGSLAYRLEDYLLSASCLMELNGFAQRHAHKFEDVGHPCSPRHDHPHDWYDLFQEYEAMMRKRTDEFLHREGVTAEQAVEECFRKRNEGNSKFQYFEYLAAAVDYVRFHALMLDFKEGRRDLTHWWTCLQLEDDD</sequence>
<evidence type="ECO:0000313" key="1">
    <source>
        <dbReference type="EMBL" id="CAK9037215.1"/>
    </source>
</evidence>
<dbReference type="Proteomes" id="UP001642484">
    <property type="component" value="Unassembled WGS sequence"/>
</dbReference>
<dbReference type="Pfam" id="PF11527">
    <property type="entry name" value="ARL2_Bind_BART"/>
    <property type="match status" value="1"/>
</dbReference>
<reference evidence="1 2" key="1">
    <citation type="submission" date="2024-02" db="EMBL/GenBank/DDBJ databases">
        <authorList>
            <person name="Chen Y."/>
            <person name="Shah S."/>
            <person name="Dougan E. K."/>
            <person name="Thang M."/>
            <person name="Chan C."/>
        </authorList>
    </citation>
    <scope>NUCLEOTIDE SEQUENCE [LARGE SCALE GENOMIC DNA]</scope>
</reference>